<comment type="similarity">
    <text evidence="1">Belongs to the aldehyde dehydrogenase family.</text>
</comment>
<evidence type="ECO:0000256" key="2">
    <source>
        <dbReference type="ARBA" id="ARBA00023002"/>
    </source>
</evidence>
<dbReference type="InterPro" id="IPR016162">
    <property type="entry name" value="Ald_DH_N"/>
</dbReference>
<evidence type="ECO:0000256" key="1">
    <source>
        <dbReference type="ARBA" id="ARBA00009986"/>
    </source>
</evidence>
<dbReference type="PANTHER" id="PTHR11699">
    <property type="entry name" value="ALDEHYDE DEHYDROGENASE-RELATED"/>
    <property type="match status" value="1"/>
</dbReference>
<keyword evidence="2" id="KW-0560">Oxidoreductase</keyword>
<comment type="catalytic activity">
    <reaction evidence="4">
        <text>an aldehyde + NAD(+) + H2O = a carboxylate + NADH + 2 H(+)</text>
        <dbReference type="Rhea" id="RHEA:16185"/>
        <dbReference type="ChEBI" id="CHEBI:15377"/>
        <dbReference type="ChEBI" id="CHEBI:15378"/>
        <dbReference type="ChEBI" id="CHEBI:17478"/>
        <dbReference type="ChEBI" id="CHEBI:29067"/>
        <dbReference type="ChEBI" id="CHEBI:57540"/>
        <dbReference type="ChEBI" id="CHEBI:57945"/>
        <dbReference type="EC" id="1.2.1.3"/>
    </reaction>
</comment>
<dbReference type="GO" id="GO:0004029">
    <property type="term" value="F:aldehyde dehydrogenase (NAD+) activity"/>
    <property type="evidence" value="ECO:0007669"/>
    <property type="project" value="UniProtKB-EC"/>
</dbReference>
<organism evidence="6">
    <name type="scientific">Bionectria ochroleuca</name>
    <name type="common">Gliocladium roseum</name>
    <dbReference type="NCBI Taxonomy" id="29856"/>
    <lineage>
        <taxon>Eukaryota</taxon>
        <taxon>Fungi</taxon>
        <taxon>Dikarya</taxon>
        <taxon>Ascomycota</taxon>
        <taxon>Pezizomycotina</taxon>
        <taxon>Sordariomycetes</taxon>
        <taxon>Hypocreomycetidae</taxon>
        <taxon>Hypocreales</taxon>
        <taxon>Bionectriaceae</taxon>
        <taxon>Clonostachys</taxon>
    </lineage>
</organism>
<dbReference type="SUPFAM" id="SSF53720">
    <property type="entry name" value="ALDH-like"/>
    <property type="match status" value="1"/>
</dbReference>
<dbReference type="InterPro" id="IPR016163">
    <property type="entry name" value="Ald_DH_C"/>
</dbReference>
<sequence>MMLLVKNSFSFDICDISDFIDAITTYSNIPTRLFIDNKFVASSGGSTIELESPLTGCRLATVSAAQIDDVDRAVQSSTDAYAVWKQKNPSARRTLLHRLADLVERDASLFASLEAIDAGILYQDSLRLNVQQAVENLRYFAGWADKVDGLTLSIPDGMAYTRRVPIGVCAAIIPWNAPLMITMWKLAPALAGGNTIIINTPEMCPLYGQKLAQLVVEVGFPPGVVNILCGLGHVAGAALSEHMGVRKISFTGSPSVGRQIMAAAARSNLKKLTLELGGKGPSIVFDDADWENALFWMSLGITINNGQVCVAGSRIYVQHTIYDRFVEEFAKRISTFLHGDPLLGTTTEGPLINRTQRDKVLSFIEAGKSSGARIVSGGEQLTVKGYFVANTAFADVSHDTEIMKEEIFGPLACVASFENEDDVIAKANDSVYGLGAAVFTADLNKAFRITEAIEVGQITVNSWGALHANTPFGGVKESGFGRDMGKEAINEWTSAKTVKWNIVGSH</sequence>
<dbReference type="InterPro" id="IPR016161">
    <property type="entry name" value="Ald_DH/histidinol_DH"/>
</dbReference>
<dbReference type="InterPro" id="IPR015590">
    <property type="entry name" value="Aldehyde_DH_dom"/>
</dbReference>
<proteinExistence type="inferred from homology"/>
<dbReference type="EMBL" id="CDPU01000079">
    <property type="protein sequence ID" value="CEO56944.1"/>
    <property type="molecule type" value="Genomic_DNA"/>
</dbReference>
<feature type="domain" description="Aldehyde dehydrogenase" evidence="5">
    <location>
        <begin position="39"/>
        <end position="498"/>
    </location>
</feature>
<dbReference type="Gene3D" id="3.40.309.10">
    <property type="entry name" value="Aldehyde Dehydrogenase, Chain A, domain 2"/>
    <property type="match status" value="1"/>
</dbReference>
<evidence type="ECO:0000256" key="3">
    <source>
        <dbReference type="ARBA" id="ARBA00024226"/>
    </source>
</evidence>
<evidence type="ECO:0000256" key="4">
    <source>
        <dbReference type="ARBA" id="ARBA00049194"/>
    </source>
</evidence>
<dbReference type="Pfam" id="PF00171">
    <property type="entry name" value="Aldedh"/>
    <property type="match status" value="1"/>
</dbReference>
<name>A0A0B7KIG7_BIOOC</name>
<accession>A0A0B7KIG7</accession>
<reference evidence="6" key="1">
    <citation type="submission" date="2015-01" db="EMBL/GenBank/DDBJ databases">
        <authorList>
            <person name="Durling Mikael"/>
        </authorList>
    </citation>
    <scope>NUCLEOTIDE SEQUENCE</scope>
</reference>
<gene>
    <name evidence="6" type="ORF">BN869_000013002_1</name>
</gene>
<dbReference type="FunFam" id="3.40.605.10:FF:000001">
    <property type="entry name" value="Aldehyde dehydrogenase 1"/>
    <property type="match status" value="1"/>
</dbReference>
<protein>
    <recommendedName>
        <fullName evidence="3">aldehyde dehydrogenase (NAD(+))</fullName>
        <ecNumber evidence="3">1.2.1.3</ecNumber>
    </recommendedName>
</protein>
<evidence type="ECO:0000313" key="6">
    <source>
        <dbReference type="EMBL" id="CEO56944.1"/>
    </source>
</evidence>
<dbReference type="EC" id="1.2.1.3" evidence="3"/>
<dbReference type="AlphaFoldDB" id="A0A0B7KIG7"/>
<dbReference type="GO" id="GO:0046394">
    <property type="term" value="P:carboxylic acid biosynthetic process"/>
    <property type="evidence" value="ECO:0007669"/>
    <property type="project" value="UniProtKB-ARBA"/>
</dbReference>
<dbReference type="FunFam" id="3.40.605.10:FF:000026">
    <property type="entry name" value="Aldehyde dehydrogenase, putative"/>
    <property type="match status" value="1"/>
</dbReference>
<dbReference type="FunFam" id="3.40.309.10:FF:000012">
    <property type="entry name" value="Betaine aldehyde dehydrogenase"/>
    <property type="match status" value="1"/>
</dbReference>
<evidence type="ECO:0000259" key="5">
    <source>
        <dbReference type="Pfam" id="PF00171"/>
    </source>
</evidence>
<dbReference type="Gene3D" id="3.40.605.10">
    <property type="entry name" value="Aldehyde Dehydrogenase, Chain A, domain 1"/>
    <property type="match status" value="1"/>
</dbReference>